<protein>
    <submittedName>
        <fullName evidence="2">Malonyl-[acyl-carrier protein] O-methyltransferase-like protein</fullName>
    </submittedName>
</protein>
<dbReference type="EMBL" id="NCKU01005299">
    <property type="protein sequence ID" value="RWS04744.1"/>
    <property type="molecule type" value="Genomic_DNA"/>
</dbReference>
<dbReference type="Gene3D" id="3.40.50.150">
    <property type="entry name" value="Vaccinia Virus protein VP39"/>
    <property type="match status" value="1"/>
</dbReference>
<comment type="caution">
    <text evidence="2">The sequence shown here is derived from an EMBL/GenBank/DDBJ whole genome shotgun (WGS) entry which is preliminary data.</text>
</comment>
<organism evidence="2 3">
    <name type="scientific">Dinothrombium tinctorium</name>
    <dbReference type="NCBI Taxonomy" id="1965070"/>
    <lineage>
        <taxon>Eukaryota</taxon>
        <taxon>Metazoa</taxon>
        <taxon>Ecdysozoa</taxon>
        <taxon>Arthropoda</taxon>
        <taxon>Chelicerata</taxon>
        <taxon>Arachnida</taxon>
        <taxon>Acari</taxon>
        <taxon>Acariformes</taxon>
        <taxon>Trombidiformes</taxon>
        <taxon>Prostigmata</taxon>
        <taxon>Anystina</taxon>
        <taxon>Parasitengona</taxon>
        <taxon>Trombidioidea</taxon>
        <taxon>Trombidiidae</taxon>
        <taxon>Dinothrombium</taxon>
    </lineage>
</organism>
<sequence>MSNQFAKINNFIEDILYVDRSVEETMKIYSEWARNYNEHAEHGQFINMPKLLAREFGKLNLPKNVRILDVGAGTGLLGTFLHEIGYENIDALDGSQEMLDRAKSLNGVYRNFINALVKVGQRLPIEDKTYDVALMSAVVCPSHISVEAYGEIVRIVKSGGVIGWIKRVNEAFSKNSNEYRNGAYENLLKKYEINGLWTPINSYCPAVIENLMAGTNGEIYFMRVI</sequence>
<accession>A0A443QNX6</accession>
<dbReference type="InterPro" id="IPR013216">
    <property type="entry name" value="Methyltransf_11"/>
</dbReference>
<dbReference type="PANTHER" id="PTHR43591:SF110">
    <property type="entry name" value="RHODANESE DOMAIN-CONTAINING PROTEIN"/>
    <property type="match status" value="1"/>
</dbReference>
<evidence type="ECO:0000313" key="2">
    <source>
        <dbReference type="EMBL" id="RWS04744.1"/>
    </source>
</evidence>
<evidence type="ECO:0000313" key="3">
    <source>
        <dbReference type="Proteomes" id="UP000285301"/>
    </source>
</evidence>
<reference evidence="2 3" key="1">
    <citation type="journal article" date="2018" name="Gigascience">
        <title>Genomes of trombidid mites reveal novel predicted allergens and laterally-transferred genes associated with secondary metabolism.</title>
        <authorList>
            <person name="Dong X."/>
            <person name="Chaisiri K."/>
            <person name="Xia D."/>
            <person name="Armstrong S.D."/>
            <person name="Fang Y."/>
            <person name="Donnelly M.J."/>
            <person name="Kadowaki T."/>
            <person name="McGarry J.W."/>
            <person name="Darby A.C."/>
            <person name="Makepeace B.L."/>
        </authorList>
    </citation>
    <scope>NUCLEOTIDE SEQUENCE [LARGE SCALE GENOMIC DNA]</scope>
    <source>
        <strain evidence="2">UoL-WK</strain>
    </source>
</reference>
<proteinExistence type="predicted"/>
<dbReference type="PANTHER" id="PTHR43591">
    <property type="entry name" value="METHYLTRANSFERASE"/>
    <property type="match status" value="1"/>
</dbReference>
<keyword evidence="2" id="KW-0489">Methyltransferase</keyword>
<dbReference type="SUPFAM" id="SSF53335">
    <property type="entry name" value="S-adenosyl-L-methionine-dependent methyltransferases"/>
    <property type="match status" value="1"/>
</dbReference>
<dbReference type="STRING" id="1965070.A0A443QNX6"/>
<keyword evidence="2" id="KW-0808">Transferase</keyword>
<evidence type="ECO:0000259" key="1">
    <source>
        <dbReference type="Pfam" id="PF08241"/>
    </source>
</evidence>
<keyword evidence="3" id="KW-1185">Reference proteome</keyword>
<dbReference type="OrthoDB" id="10039245at2759"/>
<dbReference type="CDD" id="cd02440">
    <property type="entry name" value="AdoMet_MTases"/>
    <property type="match status" value="1"/>
</dbReference>
<name>A0A443QNX6_9ACAR</name>
<dbReference type="GO" id="GO:0032259">
    <property type="term" value="P:methylation"/>
    <property type="evidence" value="ECO:0007669"/>
    <property type="project" value="UniProtKB-KW"/>
</dbReference>
<dbReference type="InterPro" id="IPR029063">
    <property type="entry name" value="SAM-dependent_MTases_sf"/>
</dbReference>
<dbReference type="Proteomes" id="UP000285301">
    <property type="component" value="Unassembled WGS sequence"/>
</dbReference>
<feature type="domain" description="Methyltransferase type 11" evidence="1">
    <location>
        <begin position="68"/>
        <end position="162"/>
    </location>
</feature>
<dbReference type="AlphaFoldDB" id="A0A443QNX6"/>
<gene>
    <name evidence="2" type="ORF">B4U79_04124</name>
</gene>
<dbReference type="Pfam" id="PF08241">
    <property type="entry name" value="Methyltransf_11"/>
    <property type="match status" value="1"/>
</dbReference>
<dbReference type="GO" id="GO:0008757">
    <property type="term" value="F:S-adenosylmethionine-dependent methyltransferase activity"/>
    <property type="evidence" value="ECO:0007669"/>
    <property type="project" value="InterPro"/>
</dbReference>